<dbReference type="InterPro" id="IPR011994">
    <property type="entry name" value="Cytidylate_kinase_dom"/>
</dbReference>
<dbReference type="Gene3D" id="3.40.50.300">
    <property type="entry name" value="P-loop containing nucleotide triphosphate hydrolases"/>
    <property type="match status" value="1"/>
</dbReference>
<evidence type="ECO:0000313" key="11">
    <source>
        <dbReference type="Proteomes" id="UP000538666"/>
    </source>
</evidence>
<dbReference type="PANTHER" id="PTHR21299">
    <property type="entry name" value="CYTIDYLATE KINASE/PANTOATE-BETA-ALANINE LIGASE"/>
    <property type="match status" value="1"/>
</dbReference>
<dbReference type="PANTHER" id="PTHR21299:SF2">
    <property type="entry name" value="CYTIDYLATE KINASE"/>
    <property type="match status" value="1"/>
</dbReference>
<reference evidence="10 11" key="1">
    <citation type="submission" date="2020-08" db="EMBL/GenBank/DDBJ databases">
        <title>Genomic Encyclopedia of Type Strains, Phase IV (KMG-IV): sequencing the most valuable type-strain genomes for metagenomic binning, comparative biology and taxonomic classification.</title>
        <authorList>
            <person name="Goeker M."/>
        </authorList>
    </citation>
    <scope>NUCLEOTIDE SEQUENCE [LARGE SCALE GENOMIC DNA]</scope>
    <source>
        <strain evidence="10 11">DSM 103733</strain>
    </source>
</reference>
<dbReference type="SUPFAM" id="SSF52540">
    <property type="entry name" value="P-loop containing nucleoside triphosphate hydrolases"/>
    <property type="match status" value="1"/>
</dbReference>
<comment type="catalytic activity">
    <reaction evidence="7 8">
        <text>CMP + ATP = CDP + ADP</text>
        <dbReference type="Rhea" id="RHEA:11600"/>
        <dbReference type="ChEBI" id="CHEBI:30616"/>
        <dbReference type="ChEBI" id="CHEBI:58069"/>
        <dbReference type="ChEBI" id="CHEBI:60377"/>
        <dbReference type="ChEBI" id="CHEBI:456216"/>
        <dbReference type="EC" id="2.7.4.25"/>
    </reaction>
</comment>
<dbReference type="NCBIfam" id="TIGR00017">
    <property type="entry name" value="cmk"/>
    <property type="match status" value="1"/>
</dbReference>
<evidence type="ECO:0000256" key="5">
    <source>
        <dbReference type="ARBA" id="ARBA00022840"/>
    </source>
</evidence>
<dbReference type="InterPro" id="IPR003136">
    <property type="entry name" value="Cytidylate_kin"/>
</dbReference>
<keyword evidence="3 8" id="KW-0547">Nucleotide-binding</keyword>
<dbReference type="HAMAP" id="MF_00238">
    <property type="entry name" value="Cytidyl_kinase_type1"/>
    <property type="match status" value="1"/>
</dbReference>
<dbReference type="Pfam" id="PF02224">
    <property type="entry name" value="Cytidylate_kin"/>
    <property type="match status" value="1"/>
</dbReference>
<evidence type="ECO:0000256" key="2">
    <source>
        <dbReference type="ARBA" id="ARBA00022679"/>
    </source>
</evidence>
<keyword evidence="11" id="KW-1185">Reference proteome</keyword>
<dbReference type="EC" id="2.7.4.25" evidence="8"/>
<dbReference type="GO" id="GO:0036431">
    <property type="term" value="F:dCMP kinase activity"/>
    <property type="evidence" value="ECO:0007669"/>
    <property type="project" value="InterPro"/>
</dbReference>
<dbReference type="GO" id="GO:0006220">
    <property type="term" value="P:pyrimidine nucleotide metabolic process"/>
    <property type="evidence" value="ECO:0007669"/>
    <property type="project" value="UniProtKB-UniRule"/>
</dbReference>
<dbReference type="GO" id="GO:0005524">
    <property type="term" value="F:ATP binding"/>
    <property type="evidence" value="ECO:0007669"/>
    <property type="project" value="UniProtKB-UniRule"/>
</dbReference>
<dbReference type="AlphaFoldDB" id="A0A841K439"/>
<dbReference type="EMBL" id="JACHEK010000008">
    <property type="protein sequence ID" value="MBB6145921.1"/>
    <property type="molecule type" value="Genomic_DNA"/>
</dbReference>
<comment type="similarity">
    <text evidence="1 8">Belongs to the cytidylate kinase family. Type 1 subfamily.</text>
</comment>
<keyword evidence="8" id="KW-0963">Cytoplasm</keyword>
<proteinExistence type="inferred from homology"/>
<evidence type="ECO:0000313" key="10">
    <source>
        <dbReference type="EMBL" id="MBB6145921.1"/>
    </source>
</evidence>
<organism evidence="10 11">
    <name type="scientific">Silvibacterium bohemicum</name>
    <dbReference type="NCBI Taxonomy" id="1577686"/>
    <lineage>
        <taxon>Bacteria</taxon>
        <taxon>Pseudomonadati</taxon>
        <taxon>Acidobacteriota</taxon>
        <taxon>Terriglobia</taxon>
        <taxon>Terriglobales</taxon>
        <taxon>Acidobacteriaceae</taxon>
        <taxon>Silvibacterium</taxon>
    </lineage>
</organism>
<dbReference type="Proteomes" id="UP000538666">
    <property type="component" value="Unassembled WGS sequence"/>
</dbReference>
<evidence type="ECO:0000256" key="3">
    <source>
        <dbReference type="ARBA" id="ARBA00022741"/>
    </source>
</evidence>
<dbReference type="GO" id="GO:0005829">
    <property type="term" value="C:cytosol"/>
    <property type="evidence" value="ECO:0007669"/>
    <property type="project" value="TreeGrafter"/>
</dbReference>
<evidence type="ECO:0000256" key="8">
    <source>
        <dbReference type="HAMAP-Rule" id="MF_00238"/>
    </source>
</evidence>
<dbReference type="CDD" id="cd02020">
    <property type="entry name" value="CMPK"/>
    <property type="match status" value="1"/>
</dbReference>
<sequence>MSERRPTIAPIIAIDGPAGAGKSTVAKHLAAHFGLLNLETGAMYRAFALKAQRNGIGQDDAAALQALAATTSITLEPTPAGNRVLLDGIDVTGEIRNAEVTQAASRVSVHPAIRAWMVDLQREMGRKGGVVMEGRDIGTVVFPDADLKFFLDASPEARSQRRYEQAGSAAVVTPEAISRELRERDERDRNRAESPLRAAPDAVVIDSTGLTLDEVLARIEDIVSQRLATARSAAEPLPSAL</sequence>
<keyword evidence="4 8" id="KW-0418">Kinase</keyword>
<dbReference type="OrthoDB" id="9807434at2"/>
<dbReference type="InterPro" id="IPR027417">
    <property type="entry name" value="P-loop_NTPase"/>
</dbReference>
<evidence type="ECO:0000256" key="7">
    <source>
        <dbReference type="ARBA" id="ARBA00048478"/>
    </source>
</evidence>
<feature type="domain" description="Cytidylate kinase" evidence="9">
    <location>
        <begin position="12"/>
        <end position="223"/>
    </location>
</feature>
<evidence type="ECO:0000256" key="1">
    <source>
        <dbReference type="ARBA" id="ARBA00009427"/>
    </source>
</evidence>
<keyword evidence="2 8" id="KW-0808">Transferase</keyword>
<protein>
    <recommendedName>
        <fullName evidence="8">Cytidylate kinase</fullName>
        <shortName evidence="8">CK</shortName>
        <ecNumber evidence="8">2.7.4.25</ecNumber>
    </recommendedName>
    <alternativeName>
        <fullName evidence="8">Cytidine monophosphate kinase</fullName>
        <shortName evidence="8">CMP kinase</shortName>
    </alternativeName>
</protein>
<evidence type="ECO:0000256" key="6">
    <source>
        <dbReference type="ARBA" id="ARBA00047615"/>
    </source>
</evidence>
<gene>
    <name evidence="8" type="primary">cmk</name>
    <name evidence="10" type="ORF">HNQ77_003891</name>
</gene>
<evidence type="ECO:0000259" key="9">
    <source>
        <dbReference type="Pfam" id="PF02224"/>
    </source>
</evidence>
<keyword evidence="5 8" id="KW-0067">ATP-binding</keyword>
<comment type="subcellular location">
    <subcellularLocation>
        <location evidence="8">Cytoplasm</location>
    </subcellularLocation>
</comment>
<accession>A0A841K439</accession>
<name>A0A841K439_9BACT</name>
<comment type="caution">
    <text evidence="10">The sequence shown here is derived from an EMBL/GenBank/DDBJ whole genome shotgun (WGS) entry which is preliminary data.</text>
</comment>
<dbReference type="GO" id="GO:0015949">
    <property type="term" value="P:nucleobase-containing small molecule interconversion"/>
    <property type="evidence" value="ECO:0007669"/>
    <property type="project" value="TreeGrafter"/>
</dbReference>
<feature type="binding site" evidence="8">
    <location>
        <begin position="16"/>
        <end position="24"/>
    </location>
    <ligand>
        <name>ATP</name>
        <dbReference type="ChEBI" id="CHEBI:30616"/>
    </ligand>
</feature>
<evidence type="ECO:0000256" key="4">
    <source>
        <dbReference type="ARBA" id="ARBA00022777"/>
    </source>
</evidence>
<dbReference type="RefSeq" id="WP_050060924.1">
    <property type="nucleotide sequence ID" value="NZ_JACHEK010000008.1"/>
</dbReference>
<comment type="catalytic activity">
    <reaction evidence="6 8">
        <text>dCMP + ATP = dCDP + ADP</text>
        <dbReference type="Rhea" id="RHEA:25094"/>
        <dbReference type="ChEBI" id="CHEBI:30616"/>
        <dbReference type="ChEBI" id="CHEBI:57566"/>
        <dbReference type="ChEBI" id="CHEBI:58593"/>
        <dbReference type="ChEBI" id="CHEBI:456216"/>
        <dbReference type="EC" id="2.7.4.25"/>
    </reaction>
</comment>